<dbReference type="Pfam" id="PF13500">
    <property type="entry name" value="AAA_26"/>
    <property type="match status" value="1"/>
</dbReference>
<dbReference type="PANTHER" id="PTHR43210:SF2">
    <property type="entry name" value="ATP-DEPENDENT DETHIOBIOTIN SYNTHETASE BIOD 2"/>
    <property type="match status" value="1"/>
</dbReference>
<comment type="caution">
    <text evidence="9">Lacks conserved residue(s) required for the propagation of feature annotation.</text>
</comment>
<dbReference type="PIRSF" id="PIRSF006755">
    <property type="entry name" value="DTB_synth"/>
    <property type="match status" value="1"/>
</dbReference>
<feature type="binding site" evidence="9">
    <location>
        <position position="70"/>
    </location>
    <ligand>
        <name>Mg(2+)</name>
        <dbReference type="ChEBI" id="CHEBI:18420"/>
    </ligand>
</feature>
<dbReference type="HAMAP" id="MF_00336">
    <property type="entry name" value="BioD"/>
    <property type="match status" value="1"/>
</dbReference>
<evidence type="ECO:0000313" key="10">
    <source>
        <dbReference type="EMBL" id="MEB4591315.1"/>
    </source>
</evidence>
<feature type="binding site" evidence="9">
    <location>
        <position position="138"/>
    </location>
    <ligand>
        <name>Mg(2+)</name>
        <dbReference type="ChEBI" id="CHEBI:18420"/>
    </ligand>
</feature>
<evidence type="ECO:0000256" key="6">
    <source>
        <dbReference type="ARBA" id="ARBA00022840"/>
    </source>
</evidence>
<reference evidence="10 11" key="2">
    <citation type="submission" date="2024-01" db="EMBL/GenBank/DDBJ databases">
        <authorList>
            <person name="Xie X."/>
        </authorList>
    </citation>
    <scope>NUCLEOTIDE SEQUENCE [LARGE SCALE GENOMIC DNA]</scope>
    <source>
        <strain evidence="10">SCUT-1</strain>
    </source>
</reference>
<dbReference type="PANTHER" id="PTHR43210">
    <property type="entry name" value="DETHIOBIOTIN SYNTHETASE"/>
    <property type="match status" value="1"/>
</dbReference>
<keyword evidence="2 9" id="KW-0436">Ligase</keyword>
<comment type="subcellular location">
    <subcellularLocation>
        <location evidence="9">Cytoplasm</location>
    </subcellularLocation>
</comment>
<dbReference type="GO" id="GO:0004141">
    <property type="term" value="F:dethiobiotin synthase activity"/>
    <property type="evidence" value="ECO:0007669"/>
    <property type="project" value="UniProtKB-EC"/>
</dbReference>
<keyword evidence="7 9" id="KW-0460">Magnesium</keyword>
<evidence type="ECO:0000256" key="2">
    <source>
        <dbReference type="ARBA" id="ARBA00022598"/>
    </source>
</evidence>
<keyword evidence="11" id="KW-1185">Reference proteome</keyword>
<dbReference type="Proteomes" id="UP001308005">
    <property type="component" value="Unassembled WGS sequence"/>
</dbReference>
<feature type="binding site" evidence="9">
    <location>
        <position position="60"/>
    </location>
    <ligand>
        <name>substrate</name>
    </ligand>
</feature>
<dbReference type="Gene3D" id="3.40.50.300">
    <property type="entry name" value="P-loop containing nucleotide triphosphate hydrolases"/>
    <property type="match status" value="1"/>
</dbReference>
<feature type="binding site" evidence="9">
    <location>
        <begin position="198"/>
        <end position="199"/>
    </location>
    <ligand>
        <name>ATP</name>
        <dbReference type="ChEBI" id="CHEBI:30616"/>
    </ligand>
</feature>
<protein>
    <recommendedName>
        <fullName evidence="9">ATP-dependent dethiobiotin synthetase BioD</fullName>
        <ecNumber evidence="9">6.3.3.3</ecNumber>
    </recommendedName>
    <alternativeName>
        <fullName evidence="9">DTB synthetase</fullName>
        <shortName evidence="9">DTBS</shortName>
    </alternativeName>
    <alternativeName>
        <fullName evidence="9">Dethiobiotin synthase</fullName>
    </alternativeName>
</protein>
<comment type="catalytic activity">
    <reaction evidence="8">
        <text>(7R,8S)-8-amino-7-(carboxyamino)nonanoate + ATP = (4R,5S)-dethiobiotin + ADP + phosphate + H(+)</text>
        <dbReference type="Rhea" id="RHEA:63684"/>
        <dbReference type="ChEBI" id="CHEBI:15378"/>
        <dbReference type="ChEBI" id="CHEBI:30616"/>
        <dbReference type="ChEBI" id="CHEBI:43474"/>
        <dbReference type="ChEBI" id="CHEBI:149470"/>
        <dbReference type="ChEBI" id="CHEBI:149473"/>
        <dbReference type="ChEBI" id="CHEBI:456216"/>
    </reaction>
</comment>
<feature type="binding site" evidence="9">
    <location>
        <position position="70"/>
    </location>
    <ligand>
        <name>ATP</name>
        <dbReference type="ChEBI" id="CHEBI:30616"/>
    </ligand>
</feature>
<reference evidence="11" key="1">
    <citation type="submission" date="2023-07" db="EMBL/GenBank/DDBJ databases">
        <title>The carbon used by Thiothrix.</title>
        <authorList>
            <person name="Chen L."/>
        </authorList>
    </citation>
    <scope>NUCLEOTIDE SEQUENCE [LARGE SCALE GENOMIC DNA]</scope>
</reference>
<evidence type="ECO:0000313" key="11">
    <source>
        <dbReference type="Proteomes" id="UP001308005"/>
    </source>
</evidence>
<comment type="similarity">
    <text evidence="9">Belongs to the dethiobiotin synthetase family.</text>
</comment>
<evidence type="ECO:0000256" key="5">
    <source>
        <dbReference type="ARBA" id="ARBA00022756"/>
    </source>
</evidence>
<evidence type="ECO:0000256" key="8">
    <source>
        <dbReference type="ARBA" id="ARBA00047386"/>
    </source>
</evidence>
<proteinExistence type="inferred from homology"/>
<dbReference type="EC" id="6.3.3.3" evidence="9"/>
<dbReference type="EMBL" id="JAYMYJ010000094">
    <property type="protein sequence ID" value="MEB4591315.1"/>
    <property type="molecule type" value="Genomic_DNA"/>
</dbReference>
<feature type="binding site" evidence="9">
    <location>
        <begin position="138"/>
        <end position="141"/>
    </location>
    <ligand>
        <name>ATP</name>
        <dbReference type="ChEBI" id="CHEBI:30616"/>
    </ligand>
</feature>
<keyword evidence="4 9" id="KW-0547">Nucleotide-binding</keyword>
<keyword evidence="5 9" id="KW-0093">Biotin biosynthesis</keyword>
<evidence type="ECO:0000256" key="9">
    <source>
        <dbReference type="HAMAP-Rule" id="MF_00336"/>
    </source>
</evidence>
<gene>
    <name evidence="9 10" type="primary">bioD</name>
    <name evidence="10" type="ORF">VSS37_10025</name>
</gene>
<evidence type="ECO:0000256" key="1">
    <source>
        <dbReference type="ARBA" id="ARBA00022490"/>
    </source>
</evidence>
<keyword evidence="3 9" id="KW-0479">Metal-binding</keyword>
<dbReference type="RefSeq" id="WP_324694832.1">
    <property type="nucleotide sequence ID" value="NZ_JAYMYJ010000094.1"/>
</dbReference>
<comment type="function">
    <text evidence="9">Catalyzes a mechanistically unusual reaction, the ATP-dependent insertion of CO2 between the N7 and N8 nitrogen atoms of 7,8-diaminopelargonic acid (DAPA, also called 7,8-diammoniononanoate) to form a ureido ring.</text>
</comment>
<name>A0ABU6CWV2_9GAMM</name>
<sequence length="227" mass="24160">MGMIISTLAHWLEHSGIGNAQGVFVTGTDTGVGKTRIGVQLIQILRVLGREVIPRKPVESGWAEDISQTDAWQLANAAGLPVGVSGSIPVLDSVCPNHFKAALSPPRAAALEGKTLKMLDIAATCPIKLKDNQYLYVEGAGGFYSPITHDGLNADLAQTLGLPVVVVAEDKLGCLNHTLLVADAVRQKGLRLAGVILNTRHPTPEGMDNLSDLRAHLNAPTLRYPFH</sequence>
<dbReference type="InterPro" id="IPR004472">
    <property type="entry name" value="DTB_synth_BioD"/>
</dbReference>
<comment type="subunit">
    <text evidence="9">Homodimer.</text>
</comment>
<comment type="cofactor">
    <cofactor evidence="9">
        <name>Mg(2+)</name>
        <dbReference type="ChEBI" id="CHEBI:18420"/>
    </cofactor>
</comment>
<dbReference type="InterPro" id="IPR027417">
    <property type="entry name" value="P-loop_NTPase"/>
</dbReference>
<feature type="binding site" evidence="9">
    <location>
        <position position="35"/>
    </location>
    <ligand>
        <name>Mg(2+)</name>
        <dbReference type="ChEBI" id="CHEBI:18420"/>
    </ligand>
</feature>
<dbReference type="NCBIfam" id="TIGR00347">
    <property type="entry name" value="bioD"/>
    <property type="match status" value="1"/>
</dbReference>
<organism evidence="10 11">
    <name type="scientific">Candidatus Thiothrix phosphatis</name>
    <dbReference type="NCBI Taxonomy" id="3112415"/>
    <lineage>
        <taxon>Bacteria</taxon>
        <taxon>Pseudomonadati</taxon>
        <taxon>Pseudomonadota</taxon>
        <taxon>Gammaproteobacteria</taxon>
        <taxon>Thiotrichales</taxon>
        <taxon>Thiotrichaceae</taxon>
        <taxon>Thiothrix</taxon>
    </lineage>
</organism>
<feature type="active site" evidence="9">
    <location>
        <position position="56"/>
    </location>
</feature>
<comment type="pathway">
    <text evidence="9">Cofactor biosynthesis; biotin biosynthesis; biotin from 7,8-diaminononanoate: step 1/2.</text>
</comment>
<comment type="caution">
    <text evidence="10">The sequence shown here is derived from an EMBL/GenBank/DDBJ whole genome shotgun (WGS) entry which is preliminary data.</text>
</comment>
<evidence type="ECO:0000256" key="3">
    <source>
        <dbReference type="ARBA" id="ARBA00022723"/>
    </source>
</evidence>
<dbReference type="SUPFAM" id="SSF52540">
    <property type="entry name" value="P-loop containing nucleoside triphosphate hydrolases"/>
    <property type="match status" value="1"/>
</dbReference>
<accession>A0ABU6CWV2</accession>
<evidence type="ECO:0000256" key="4">
    <source>
        <dbReference type="ARBA" id="ARBA00022741"/>
    </source>
</evidence>
<keyword evidence="1 9" id="KW-0963">Cytoplasm</keyword>
<keyword evidence="6 9" id="KW-0067">ATP-binding</keyword>
<dbReference type="CDD" id="cd03109">
    <property type="entry name" value="DTBS"/>
    <property type="match status" value="1"/>
</dbReference>
<comment type="catalytic activity">
    <reaction evidence="9">
        <text>(7R,8S)-7,8-diammoniononanoate + CO2 + ATP = (4R,5S)-dethiobiotin + ADP + phosphate + 3 H(+)</text>
        <dbReference type="Rhea" id="RHEA:15805"/>
        <dbReference type="ChEBI" id="CHEBI:15378"/>
        <dbReference type="ChEBI" id="CHEBI:16526"/>
        <dbReference type="ChEBI" id="CHEBI:30616"/>
        <dbReference type="ChEBI" id="CHEBI:43474"/>
        <dbReference type="ChEBI" id="CHEBI:149469"/>
        <dbReference type="ChEBI" id="CHEBI:149473"/>
        <dbReference type="ChEBI" id="CHEBI:456216"/>
        <dbReference type="EC" id="6.3.3.3"/>
    </reaction>
</comment>
<evidence type="ECO:0000256" key="7">
    <source>
        <dbReference type="ARBA" id="ARBA00022842"/>
    </source>
</evidence>